<feature type="domain" description="Pyridoxamine 5'-phosphate oxidase N-terminal" evidence="1">
    <location>
        <begin position="8"/>
        <end position="129"/>
    </location>
</feature>
<evidence type="ECO:0000259" key="1">
    <source>
        <dbReference type="Pfam" id="PF01243"/>
    </source>
</evidence>
<dbReference type="PANTHER" id="PTHR39336:SF1">
    <property type="entry name" value="PYRIDOXAMINE PHOSPHATE OXIDASE FAMILY PROTEIN (AFU_ORTHOLOGUE AFUA_6G11440)"/>
    <property type="match status" value="1"/>
</dbReference>
<reference evidence="2 3" key="1">
    <citation type="submission" date="2017-12" db="EMBL/GenBank/DDBJ databases">
        <authorList>
            <person name="Hurst M.R.H."/>
        </authorList>
    </citation>
    <scope>NUCLEOTIDE SEQUENCE [LARGE SCALE GENOMIC DNA]</scope>
    <source>
        <strain evidence="2 3">SY-3-19</strain>
    </source>
</reference>
<accession>A0A2S7K8V3</accession>
<keyword evidence="3" id="KW-1185">Reference proteome</keyword>
<sequence>MASFFKALTDEQIAFIERQPMFFVATAAADGRINLSPKGLDSFRVFSPTACAFLNLTGSGNETDAHLKRDGRITVMFNSYEKKPLILRLYGRGRCAPRGSAAFEQSKSLFPANTGARQVVFIDIESVQTSCGFAVPEMKLVRQRPILTQWTEAKGPDGIADYWREKNMKSIDGFETALSEQVE</sequence>
<dbReference type="SUPFAM" id="SSF50475">
    <property type="entry name" value="FMN-binding split barrel"/>
    <property type="match status" value="1"/>
</dbReference>
<gene>
    <name evidence="2" type="ORF">CW354_03015</name>
</gene>
<name>A0A2S7K8V3_9PROT</name>
<dbReference type="RefSeq" id="WP_104828574.1">
    <property type="nucleotide sequence ID" value="NZ_PJCH01000003.1"/>
</dbReference>
<dbReference type="EMBL" id="PJCH01000003">
    <property type="protein sequence ID" value="PQA88937.1"/>
    <property type="molecule type" value="Genomic_DNA"/>
</dbReference>
<dbReference type="InterPro" id="IPR011576">
    <property type="entry name" value="Pyridox_Oxase_N"/>
</dbReference>
<proteinExistence type="predicted"/>
<comment type="caution">
    <text evidence="2">The sequence shown here is derived from an EMBL/GenBank/DDBJ whole genome shotgun (WGS) entry which is preliminary data.</text>
</comment>
<dbReference type="Proteomes" id="UP000239504">
    <property type="component" value="Unassembled WGS sequence"/>
</dbReference>
<dbReference type="Pfam" id="PF01243">
    <property type="entry name" value="PNPOx_N"/>
    <property type="match status" value="1"/>
</dbReference>
<evidence type="ECO:0000313" key="3">
    <source>
        <dbReference type="Proteomes" id="UP000239504"/>
    </source>
</evidence>
<dbReference type="InterPro" id="IPR012349">
    <property type="entry name" value="Split_barrel_FMN-bd"/>
</dbReference>
<dbReference type="OrthoDB" id="115989at2"/>
<dbReference type="AlphaFoldDB" id="A0A2S7K8V3"/>
<evidence type="ECO:0000313" key="2">
    <source>
        <dbReference type="EMBL" id="PQA88937.1"/>
    </source>
</evidence>
<dbReference type="Gene3D" id="2.30.110.10">
    <property type="entry name" value="Electron Transport, Fmn-binding Protein, Chain A"/>
    <property type="match status" value="1"/>
</dbReference>
<organism evidence="2 3">
    <name type="scientific">Hyphococcus luteus</name>
    <dbReference type="NCBI Taxonomy" id="2058213"/>
    <lineage>
        <taxon>Bacteria</taxon>
        <taxon>Pseudomonadati</taxon>
        <taxon>Pseudomonadota</taxon>
        <taxon>Alphaproteobacteria</taxon>
        <taxon>Parvularculales</taxon>
        <taxon>Parvularculaceae</taxon>
        <taxon>Hyphococcus</taxon>
    </lineage>
</organism>
<dbReference type="PANTHER" id="PTHR39336">
    <property type="entry name" value="PYRIDOXAMINE PHOSPHATE OXIDASE FAMILY PROTEIN (AFU_ORTHOLOGUE AFUA_6G11440)"/>
    <property type="match status" value="1"/>
</dbReference>
<protein>
    <submittedName>
        <fullName evidence="2">Pyridoxamine 5'-phosphate oxidase</fullName>
    </submittedName>
</protein>